<comment type="caution">
    <text evidence="2">The sequence shown here is derived from an EMBL/GenBank/DDBJ whole genome shotgun (WGS) entry which is preliminary data.</text>
</comment>
<protein>
    <recommendedName>
        <fullName evidence="1">Spore protein YkvP/CgeB glycosyl transferase-like domain-containing protein</fullName>
    </recommendedName>
</protein>
<name>A0A920BQY6_9ACTN</name>
<gene>
    <name evidence="2" type="ORF">Ato02nite_097400</name>
</gene>
<evidence type="ECO:0000313" key="2">
    <source>
        <dbReference type="EMBL" id="GIM97947.1"/>
    </source>
</evidence>
<evidence type="ECO:0000313" key="3">
    <source>
        <dbReference type="Proteomes" id="UP000677082"/>
    </source>
</evidence>
<dbReference type="Proteomes" id="UP000677082">
    <property type="component" value="Unassembled WGS sequence"/>
</dbReference>
<dbReference type="AlphaFoldDB" id="A0A920BQY6"/>
<proteinExistence type="predicted"/>
<dbReference type="Pfam" id="PF13524">
    <property type="entry name" value="Glyco_trans_1_2"/>
    <property type="match status" value="1"/>
</dbReference>
<dbReference type="EMBL" id="BOQN01000173">
    <property type="protein sequence ID" value="GIM97947.1"/>
    <property type="molecule type" value="Genomic_DNA"/>
</dbReference>
<organism evidence="2 3">
    <name type="scientific">Paractinoplanes toevensis</name>
    <dbReference type="NCBI Taxonomy" id="571911"/>
    <lineage>
        <taxon>Bacteria</taxon>
        <taxon>Bacillati</taxon>
        <taxon>Actinomycetota</taxon>
        <taxon>Actinomycetes</taxon>
        <taxon>Micromonosporales</taxon>
        <taxon>Micromonosporaceae</taxon>
        <taxon>Paractinoplanes</taxon>
    </lineage>
</organism>
<dbReference type="InterPro" id="IPR055259">
    <property type="entry name" value="YkvP/CgeB_Glyco_trans-like"/>
</dbReference>
<accession>A0A920BQY6</accession>
<sequence>MLIGYSFWGFLGNGVTDTPDGGRSHRRTLIDGVRQRGHRIVFLQANRDHDEAGFDLSDSYHWDTGLPAIDALFLEWRWPIAGRNTTACGTPGHTCDLHRQQQLLDHYTAAGVPTLLWDKDRQLPPDDPRRHLRNVAVCEPALHPTPGAATLLFPVADATLDSADPAALTTGARDLPLVYIGNQYDRDHPFDHFFAPAAAAFPHLVAGKWTRTQRWPEVNFHGRVPFTAVDGLYRRATCTMLLLPDRYAQVGHMTQRLFEAVLAGCLPLTPATIRDADTFTPSGLHVADGADAARKIAHLLTIGGSEEHTTLLRACLARLNHFRASRQVAVVDQQLSQLVAGSVV</sequence>
<reference evidence="2 3" key="1">
    <citation type="submission" date="2021-03" db="EMBL/GenBank/DDBJ databases">
        <title>Whole genome shotgun sequence of Actinoplanes toevensis NBRC 105298.</title>
        <authorList>
            <person name="Komaki H."/>
            <person name="Tamura T."/>
        </authorList>
    </citation>
    <scope>NUCLEOTIDE SEQUENCE [LARGE SCALE GENOMIC DNA]</scope>
    <source>
        <strain evidence="2 3">NBRC 105298</strain>
    </source>
</reference>
<feature type="domain" description="Spore protein YkvP/CgeB glycosyl transferase-like" evidence="1">
    <location>
        <begin position="193"/>
        <end position="301"/>
    </location>
</feature>
<evidence type="ECO:0000259" key="1">
    <source>
        <dbReference type="Pfam" id="PF13524"/>
    </source>
</evidence>
<keyword evidence="3" id="KW-1185">Reference proteome</keyword>